<feature type="domain" description="Ubiquitin-like" evidence="1">
    <location>
        <begin position="155"/>
        <end position="187"/>
    </location>
</feature>
<proteinExistence type="predicted"/>
<dbReference type="PANTHER" id="PTHR19959:SF119">
    <property type="entry name" value="FUNGAL LIPASE-LIKE DOMAIN-CONTAINING PROTEIN"/>
    <property type="match status" value="1"/>
</dbReference>
<dbReference type="eggNOG" id="KOG0007">
    <property type="taxonomic scope" value="Eukaryota"/>
</dbReference>
<dbReference type="STRING" id="7739.C3ZHS1"/>
<dbReference type="SUPFAM" id="SSF54236">
    <property type="entry name" value="Ubiquitin-like"/>
    <property type="match status" value="1"/>
</dbReference>
<name>C3ZHS1_BRAFL</name>
<organism>
    <name type="scientific">Branchiostoma floridae</name>
    <name type="common">Florida lancelet</name>
    <name type="synonym">Amphioxus</name>
    <dbReference type="NCBI Taxonomy" id="7739"/>
    <lineage>
        <taxon>Eukaryota</taxon>
        <taxon>Metazoa</taxon>
        <taxon>Chordata</taxon>
        <taxon>Cephalochordata</taxon>
        <taxon>Leptocardii</taxon>
        <taxon>Amphioxiformes</taxon>
        <taxon>Branchiostomatidae</taxon>
        <taxon>Branchiostoma</taxon>
    </lineage>
</organism>
<protein>
    <recommendedName>
        <fullName evidence="1">Ubiquitin-like domain-containing protein</fullName>
    </recommendedName>
</protein>
<evidence type="ECO:0000259" key="1">
    <source>
        <dbReference type="PROSITE" id="PS50053"/>
    </source>
</evidence>
<dbReference type="InterPro" id="IPR029071">
    <property type="entry name" value="Ubiquitin-like_domsf"/>
</dbReference>
<dbReference type="InterPro" id="IPR000626">
    <property type="entry name" value="Ubiquitin-like_dom"/>
</dbReference>
<dbReference type="AlphaFoldDB" id="C3ZHS1"/>
<gene>
    <name evidence="2" type="ORF">BRAFLDRAFT_89364</name>
</gene>
<reference evidence="2" key="1">
    <citation type="journal article" date="2008" name="Nature">
        <title>The amphioxus genome and the evolution of the chordate karyotype.</title>
        <authorList>
            <consortium name="US DOE Joint Genome Institute (JGI-PGF)"/>
            <person name="Putnam N.H."/>
            <person name="Butts T."/>
            <person name="Ferrier D.E.K."/>
            <person name="Furlong R.F."/>
            <person name="Hellsten U."/>
            <person name="Kawashima T."/>
            <person name="Robinson-Rechavi M."/>
            <person name="Shoguchi E."/>
            <person name="Terry A."/>
            <person name="Yu J.-K."/>
            <person name="Benito-Gutierrez E.L."/>
            <person name="Dubchak I."/>
            <person name="Garcia-Fernandez J."/>
            <person name="Gibson-Brown J.J."/>
            <person name="Grigoriev I.V."/>
            <person name="Horton A.C."/>
            <person name="de Jong P.J."/>
            <person name="Jurka J."/>
            <person name="Kapitonov V.V."/>
            <person name="Kohara Y."/>
            <person name="Kuroki Y."/>
            <person name="Lindquist E."/>
            <person name="Lucas S."/>
            <person name="Osoegawa K."/>
            <person name="Pennacchio L.A."/>
            <person name="Salamov A.A."/>
            <person name="Satou Y."/>
            <person name="Sauka-Spengler T."/>
            <person name="Schmutz J."/>
            <person name="Shin-I T."/>
            <person name="Toyoda A."/>
            <person name="Bronner-Fraser M."/>
            <person name="Fujiyama A."/>
            <person name="Holland L.Z."/>
            <person name="Holland P.W.H."/>
            <person name="Satoh N."/>
            <person name="Rokhsar D.S."/>
        </authorList>
    </citation>
    <scope>NUCLEOTIDE SEQUENCE [LARGE SCALE GENOMIC DNA]</scope>
    <source>
        <strain evidence="2">S238N-H82</strain>
        <tissue evidence="2">Testes</tissue>
    </source>
</reference>
<dbReference type="PROSITE" id="PS50053">
    <property type="entry name" value="UBIQUITIN_2"/>
    <property type="match status" value="1"/>
</dbReference>
<dbReference type="Gene3D" id="3.10.20.90">
    <property type="entry name" value="Phosphatidylinositol 3-kinase Catalytic Subunit, Chain A, domain 1"/>
    <property type="match status" value="1"/>
</dbReference>
<accession>C3ZHS1</accession>
<dbReference type="InParanoid" id="C3ZHS1"/>
<sequence>MALYRTALLRCKDADVGGTLVHRYRYAKKLRLGKRSTAYGGYKPLTDEKKMYLFAKVSEKFLQLDPRSKRSRLIEYTKLVIEGIENGDTILETEAIKSLADVYLKRGKDTKDTTCLTKATALYNTALARCEEFQGKVALIHRLKYTARIRESTRIQKGIFIKDSNTLAFYNMTHGATIQLALKERGGRKK</sequence>
<dbReference type="PANTHER" id="PTHR19959">
    <property type="entry name" value="KINESIN LIGHT CHAIN"/>
    <property type="match status" value="1"/>
</dbReference>
<dbReference type="EMBL" id="GG666624">
    <property type="protein sequence ID" value="EEN47865.1"/>
    <property type="molecule type" value="Genomic_DNA"/>
</dbReference>
<evidence type="ECO:0000313" key="2">
    <source>
        <dbReference type="EMBL" id="EEN47865.1"/>
    </source>
</evidence>